<dbReference type="Gene3D" id="2.60.40.10">
    <property type="entry name" value="Immunoglobulins"/>
    <property type="match status" value="8"/>
</dbReference>
<dbReference type="Pfam" id="PF22352">
    <property type="entry name" value="K319L-like_PKD"/>
    <property type="match status" value="1"/>
</dbReference>
<dbReference type="Pfam" id="PF11721">
    <property type="entry name" value="Malectin"/>
    <property type="match status" value="3"/>
</dbReference>
<dbReference type="GO" id="GO:0030246">
    <property type="term" value="F:carbohydrate binding"/>
    <property type="evidence" value="ECO:0007669"/>
    <property type="project" value="InterPro"/>
</dbReference>
<feature type="domain" description="PKD" evidence="10">
    <location>
        <begin position="5589"/>
        <end position="5676"/>
    </location>
</feature>
<feature type="domain" description="PKD" evidence="10">
    <location>
        <begin position="5865"/>
        <end position="5928"/>
    </location>
</feature>
<dbReference type="SMART" id="SM00089">
    <property type="entry name" value="PKD"/>
    <property type="match status" value="6"/>
</dbReference>
<dbReference type="Pfam" id="PF13205">
    <property type="entry name" value="Big_5"/>
    <property type="match status" value="1"/>
</dbReference>
<evidence type="ECO:0000256" key="8">
    <source>
        <dbReference type="ARBA" id="ARBA00023180"/>
    </source>
</evidence>
<keyword evidence="5" id="KW-0256">Endoplasmic reticulum</keyword>
<sequence length="6201" mass="658608">MKKITLLTVLVLFTTFIFGQTPCSPISSLNCTEIASSLPLHLSFDATDVGILNSGFTMVDPPSSRLSSDDLGADPNVPGLLVGNLSIVGGRLNVTATNGINYSQPSGSPQSTFTNSQMNALGTGLSIGSTKVEISAILDQPNFAGTAGSNSQQAGIWFGLNEDNFVKLVVVKSSATQQKVQMVVEQTDSGNSSNLILEEFNTAVFPTNGVSSISLRLEVNPLDNSVRGYYSLDGGIEVQLAGDSDFLTVPSSFITGVDHDNDGITPALTYAGIMTSTRRATGSTMVVSYDEFSVDEVVLPNTETDIVSFALLEETGLAVIDSGDHTINTEVGGASDLTSLVPQISFSPGAIINPASEETTDFSNGPITYTVTAEDGVTTQDWLVTVVKEEFPFEAHINFQDNPGTTIPPAGYLADYGKAFGNAAVDLNGNSYNYGWKLASSGNPFDASDEVAGNSTGVGRMRLGNISNYNAASHQEKLEGTLVHFQGDNIAGWGDGQPRKSELFWEIEIPNGVYEITIGLGDKAAGNTDSRHSATVEGYSIISAFVPVEQEVRTSTMVVQVSDGLLTIDGVGGFNSKITHIDVVETTASPVNGLLTFTPATADQTIEARVNTSFLTELVGSGAVNIGLIIDDNIDETGSNDWLTIPVKTDLGEYHFDVNGTSLVENDTRSNTIIATAKGFVPAQLTLNLNVEASEPSTFAFLDDFDAYALGNLHEVAPTQWLKEKPADVAIPVLGEGITPNTTQSLDFSNGAHTHDLIPLTEAPITLEADQPFYFSTYFNVGSVSNRVRTAILIADDVPGDQWVREQVASDGSSGLIARIGLGGPGSDNGNLPVDSDKTFQFVVKGEWDGAGTINYSWTIEPKLDLAQTAWTSAGSHTVEGTPKIDRLFISSVGTNDAKIGGIRLASDYSVVVTEEFNTAPLIEDQVFAIAEDAPVGTSIATVVASDSDPLTYAITAGNDDETFAIDPNNGELTTLLPLDAETVAQYVLTVEVGDGTNTVSAQITINVEDVVEVEPCSPLSSLPCNQLEVSLPVSLDFTVPNGSLSDTGFPMVLAPSSRLSSDDTIADVDVPGYAQSLLIQDASGLSITSTKGIFYSQLPAQGTPSSTETNSQMNALGIGLSVPSTVFNLSATLENPDFSVSAGNNSQQAGIWYGLDEDHIVKLVVSKTGNTSRKIQLHIENMDRTTSETAYLELNTGNITSNTGDINLRLELDPVNNTVSGYYTLEGGVEVLVSQGGTDALPVPASYFSGITYDNENPSEVLSFAGIFTTHRRAEINQSITVLFKDFEITQEEEPLSILFNVNELNFIGEQNSDIATQSVTVSASSGNPTFVLSDDPDSDSWLILPTEQVLGEIEFGVRSDIPVGSYGTTIFASDQPDLGYANAEMTINLEITETINDFAVNINFSDQVTTAPVGYEKDGGDAYADRGNGFSYGWLDATTSQPADLTKNGRNRAVSGVSELNNTLIHMQYGDVSSNASNGYLADAKWEIEVPNGDYLVTVFVGDPDVDTPASNTPAHRINAEGVTLVNDYVPTGTAGASSRFTSESTIVSVSDNRLTLDPLGGSGKNTKINSVQIVATSVGVQTPKVVGITPSDGATGVSVSSSVSANNLLLPNSDTNGNAGVDNSTITNTTVRLFKQGSATPIGASVNGTGGGDAINLVPNLPLEANTVYVFEIDGVLDLVGEPFEFFTSSFTTGDGNTGPVTDLDNVSFTNVGVVGSNGKYSTLTIGPDDKLYGLEISGDIHRWNIDTDGTLTDEEVFTAWTTAYGGSRTSVGLVFDPAATSSNLIAYVSHNSGGLNSAPDWDGKVSRLTGANLENEELLVTDLPRSTKDHLTNSLTFRPGEPNVIYFNQGSNSAAGKPDNSWGNREESLLTAATLRLDLSLLPGTLPLNVRTTRDAMAINNVDVNSPTLDGLYNPYYVNAPLKLFATGIRNAYDLVWHSNGQLYVPTNGTAGGSNAPASIDGTRRPDGSFYDHSNPLYPSVPFSDGNNVQRDWLFRIDPNTSIGYYGHPNPFRGEFVLNRGDADVSKTAYDGVQPDENYRGAAFDFELNKSPNGVIEYRSNAENGNLKGALLVVRYSGGSDIIALVPDGSGGDISTFKEGIPGFSGFQDPLDLVEDTTNGNIYVSDYGRSQIVLLKPSNQASPTPLIVLDTEKITGDAISNSGSFTSEILLSNLGNASLMDVQAQILGADQDQFSIVGLPTSINAQNSASFQVVFTPTSNGPKSAELTLTGTNAEPVVVSLNGLGKTGLGGNNEPSLQWILDTHLGDGAVNVGDTDPTTNLINLPNGSGYNDILGDEVAVQKFERAVDAPVTVELLSVYGPTNTTPVVAFGWYVSGDTNTTSELFTVSNSPASNGQTLNAPIVGSTEFDPGAVSFGFYSRWPFFGDRHLFSEDALNTFADAIPHHVRVYELPGEENAYIIATEEHISGFDYQDIVVIVRNIKSFDDAPTLACSPISIFECDELEVNLPFSLNFDGTEGGLANTGFTMVDNPSARLAVDGPVFNPNVTGYEPGRISLSNGNLVLNAANGIAYLRNGPGAGTSTDVNSQINTLGVAVDADSYGSFSIETSLVNPYNDGSNNSEQAGVWFGLDEDNYVKLVASNGNRVELLSEVAGLSATSQSIKADNITELHSSNVGLRLFVDIENSLLVGYYSLNGGAEVEVGSLPLPLGFVAGNSSYDDLSFAGIFNTKRREATAIVTHTFEHFRIVSDDVVAFEPVKINFSLPEDVPPLGYLVDSGLAYADRGNGYNYGWMATDGVTGLDLSDRVRNREVGGVDILQNTLVHMQYQNVKPEGQEGIWEIEIPNGNYTVAVGVGDPNVDGQAGTEPFHTINVEGVNAVNQYSPTGAEGAPTRFSSGVTNVTVTDGRLTIDASGGFNTKINSLEISQGSGAVQPFFANVNPVDNANDVRIEDFQINVEVIVPDDYEIDNNTLAGNINLFEVTAGGDVLVPSNSNDTGGGDAITLTPIQDLKEFTTYRFVLTSNIEANRRGDLNDRIPFRAFESTFETGELDDGTTTIRDLTGVEFTKVSGVANLGPGVDNQRFSSLVIGPDGKLYASTIGNFNSDGRIYRWDMAIDGTLSNLEILSPPLQGSPHPETTVGGNDDRLIIGLAFDPTSTADNLVAYVTHSKASISGGPEWDGKLSRLTGPDLSTVEDLVIHLPRSVNDHLTNSIAFDAQGDLYISQGSNSAGGSPDGNWGNRPERLLAAAILKLELDKLPNDLPLSVYTTDDISVINTAPNGSLLMSDTTYNPYATNSPLTVFASGIRNAYDLVWHSNGWLYVPTNGTAGNNNSSPNSPSTSDYPLARRIDGLTTIPNAPKLLGGETQKDWLFKTKGGSYHGHPNPYRGEFILNHGGISYSGLPGQVEASYTDVGKYPNDLAPDPNYREPAFDFGKNKSPNGAIEYKSDAFEGKLQGLLMVVRFSGQDDLLVLDPKSSGDIAEAYSSIPGLSGFDDPLDVVEDPTTGNIYISEYDRDNNGTARLTLLRAATPASMGPSIVATPDELIFEATTNNEGSNTDTKTVEVNNDGNAVLHISSASLTGTFASQFSAVQPSGSVTLNPGESQIYTLTYTPGLDGTDLGYQDAVLTLESDDTDTPSLEIGLHALKKSGFEGGQEPALQDVVDALGIGITVGWTSLSSSTDPTPVGDEVEVERWVKVSEQPVKVTPVGRYSPREELPFGWYTNDGAIITHEVGVLADDIENAQTLFPPITSGTDTFDPQGAVFGFYVESQSFGRFNYTEDAINTGGVAHRVRIYPVNDREGNAVENSYLIAFEDASNGDYQDYMFIIDNVIPFESGVLALDFDKEDMSFFTSINQENVPLQSLTLNGNGGITSSEINLQSTEEWVVLPDTFEMGAAFEVGVDVSGLSIGSYVATVSAIAPNYTEAFVNIALEITNELVYTYQFNFQDPDELEVSPEGYIDDVGAPYGVKNTVLGDLNYGWVVPGTLTPADAATNARNRNTGTNDDALIKTFSIVGHRSTNTYPLRDWIVEVPNGIYSVNIGVAGDPDFADSNHVLDVNGVVVVDYNQASIVPENFDSFQNTKQVEVTDGLLRLSLAPAGDNAKVSYIRLAPVDSSLLPPTILATFNGNERAPDVFRGAVNIALEATDESGSGGIAFIEYVLDGAPVESYADAFDIADEGDHTLVVTAEDNNGNSLAKTYNFTIETPTGALLAIENMTKVPGTDRGFPADDYYTFYRLGSPGSAQFHDINVMRLNNTGAGDLVVTEVNISDANDYTFELLDLNGNTAQLPITIPSGSYADVDITFIATTGSGNNGIFVEDIEIVSNADNALNNKAVLHGGYAPQPEGGDEIHAQEVFDAFGFQSSMLSIVNDEGSITPPNNLAYRPSSNFPIEVNIEAGYEGDLILSDAFVQADPNQPVIGIQLSALHGTGSNGARFVEVGGTETVGGISFSHTGSNYQTLLPKNSSGVINFDTSNSISEPFRIAVANYLTTGGNNISGNRPDLLGARVYKVIDHNGNVVPNEYIVLQDFVQGGCGAGSANCDWNDNTFYFINIRPQAVPTAQPDQEYLANVGEAFSIDVASYFDKGYAGNMLTVTATVNGASLPAWMTYDAQAATVSGTAPIDATGSLPVVLSAVDLNGLMATTTLTVAINEAPLAMGDDIETTQDTAILLEGLLANDSEPNGQVITIVTVDTPQNGEAELQVGGTSILYTPNSGYVGSDSFEYTIEDETGLSATATVSITVTPQNQAPVAMLQSSVQEGEAALYVEFVGSGSTDENPATLRYEWNFGDGTANSTDPDTSHTFTSVGVYTVVLTVIDDGNLIGTASTTITVSAPPNTGPTAVAAVTPLNGANSLSFNFDGSASNDPEGSLSYLWDFGDGNTATTAIVNHSYALAGIYDVSLTVTDEGDLIDAVTVQVEAKEAVVSDFALRINVGGPELVYQGETFVQDQGFVGGKVFENANALVPELYQTERSATPPVFDYNLPLENGTYEVTLHFAEIYWGATGGGAGGVGKRVFDVSLEENEVLTDFDITLVSGPETPVVRAFEVIVQDGILNMHFDAGGANGVDQPKLSGIEIVSKDDPVIPCALPDAWTNNDIGSVQIAGETCFENGRYEVSASGADIWGSADEFHYVYRELTGDGEIVAQVMSLGATSVWAKAGVMMRNDLEANSVLAQMILSPNPNSLGGVGHSFQDRPVKGAAMGSANFTTPQSVPGGFPHYVRLVRSGNTFTGYVSETNGNWTLVGSKVLPMNETIFVGLATTSHNDDQLTDAAFENVSVQEETQQNEVPEAAIVTNISTGTAPLVVSFNGNGSSDDKNIVSYTWNFGDGTANGAGALVEHTFTNTGSFDVTLTVADEEGEVGVDVVTIVVEAANEAPEAVATATPLNGEAPLEVSFTGSNSTDDDGAENLNFAWSFGNGDTSSLADPVYVYNTEGTYTVSLTVTDSEGLADQETLTMVVKEPVVVGDFALRINAGGPQLTHNGQVYVADRDFVGGKSYTNSSAEVPELYKTERSALPPNFGYDIPLANGEYQITLHFAEIFWNATGGRSGGVGRRVFDVVMEGNTILDDYDIFDEVGTETVVTRTFDVTLVDGVLNLGFDANAPDGRNEPKLSAIEIVSVGVVNEAPVAFASATPLNGVAPLEVNFNGSGSIDDVEVVSYTWDFKDGGNSNQMNPVHTFVTPGEYNVSLMVTDAQGETNTDNVTVIVEEPIINDFVLRINAGGPQLTHNGEVYVADDNFVGGKSYTNASANVPQLYKTERSANPPIFAYEIPVPDGEYQVVLHFAEIFWNAEGGIPGTVGRRVFDVQMEGLTVLDDLDIIAEVGSETVVLKNLNTTVNDGMLNLVFDAQGSDGKNEPKLSAIEIIGNGSIVQIDPVVNAGEDVEVDLIDNEISLVGSGYDPDGGAVSYQWSQVSGPDTAIMTNSNTPELNAIFLVDGVYVLRLTVTDDEGDATFDEVQVTVNSGAKEEVWLEAECAIVGAGWTVVDDSSTSGGQYVLPPAGFNSSSSNIGQAIVTFNFSVAAGSYTIFGLVKTPSGVNDSFWVRVNNGSWVRWNSIPASNEFAWHRIHLNEQVNSPRSFDFIEGVNKIEIGHREDGAGLDKLYLTKTGGVPSDLGGSATNCGGSGKTINEVFITDNLQPEAIADAVFYSEKVSNEVDLYPNPAIVETRIRLQNPEVEITLVYLHDVSGRLLGVYEGQELKTGDGEYLLNVSNLTNGMYLLRIGISDGDIFDRKLIVDHR</sequence>
<evidence type="ECO:0000256" key="1">
    <source>
        <dbReference type="ARBA" id="ARBA00004115"/>
    </source>
</evidence>
<keyword evidence="7" id="KW-0472">Membrane</keyword>
<feature type="domain" description="PKD" evidence="10">
    <location>
        <begin position="4802"/>
        <end position="4887"/>
    </location>
</feature>
<dbReference type="OrthoDB" id="1491481at2"/>
<keyword evidence="3" id="KW-0812">Transmembrane</keyword>
<proteinExistence type="inferred from homology"/>
<dbReference type="InterPro" id="IPR008979">
    <property type="entry name" value="Galactose-bd-like_sf"/>
</dbReference>
<reference evidence="12 13" key="1">
    <citation type="journal article" date="2019" name="Mar. Drugs">
        <title>Comparative Genomics and CAZyme Genome Repertoires of Marine Zobellia amurskyensis KMM 3526(T) and Zobellia laminariae KMM 3676(T).</title>
        <authorList>
            <person name="Chernysheva N."/>
            <person name="Bystritskaya E."/>
            <person name="Stenkova A."/>
            <person name="Golovkin I."/>
            <person name="Nedashkovskaya O."/>
            <person name="Isaeva M."/>
        </authorList>
    </citation>
    <scope>NUCLEOTIDE SEQUENCE [LARGE SCALE GENOMIC DNA]</scope>
    <source>
        <strain evidence="12 13">KMM 3526</strain>
    </source>
</reference>
<dbReference type="CDD" id="cd00146">
    <property type="entry name" value="PKD"/>
    <property type="match status" value="5"/>
</dbReference>
<name>A0A7X3D2R0_9FLAO</name>
<organism evidence="12 13">
    <name type="scientific">Zobellia amurskyensis</name>
    <dbReference type="NCBI Taxonomy" id="248905"/>
    <lineage>
        <taxon>Bacteria</taxon>
        <taxon>Pseudomonadati</taxon>
        <taxon>Bacteroidota</taxon>
        <taxon>Flavobacteriia</taxon>
        <taxon>Flavobacteriales</taxon>
        <taxon>Flavobacteriaceae</taxon>
        <taxon>Zobellia</taxon>
    </lineage>
</organism>
<dbReference type="PANTHER" id="PTHR13460">
    <property type="match status" value="1"/>
</dbReference>
<dbReference type="NCBIfam" id="TIGR04183">
    <property type="entry name" value="Por_Secre_tail"/>
    <property type="match status" value="1"/>
</dbReference>
<dbReference type="Pfam" id="PF18911">
    <property type="entry name" value="PKD_4"/>
    <property type="match status" value="5"/>
</dbReference>
<dbReference type="Gene3D" id="2.60.40.3440">
    <property type="match status" value="1"/>
</dbReference>
<feature type="domain" description="PKD" evidence="10">
    <location>
        <begin position="5339"/>
        <end position="5421"/>
    </location>
</feature>
<dbReference type="Gene3D" id="2.60.40.2340">
    <property type="match status" value="1"/>
</dbReference>
<dbReference type="Pfam" id="PF05345">
    <property type="entry name" value="He_PIG"/>
    <property type="match status" value="1"/>
</dbReference>
<evidence type="ECO:0000256" key="2">
    <source>
        <dbReference type="ARBA" id="ARBA00009141"/>
    </source>
</evidence>
<dbReference type="PROSITE" id="PS50093">
    <property type="entry name" value="PKD"/>
    <property type="match status" value="6"/>
</dbReference>
<dbReference type="PROSITE" id="PS50268">
    <property type="entry name" value="CADHERIN_2"/>
    <property type="match status" value="1"/>
</dbReference>
<feature type="domain" description="PKD" evidence="10">
    <location>
        <begin position="4712"/>
        <end position="4797"/>
    </location>
</feature>
<dbReference type="SMART" id="SM00112">
    <property type="entry name" value="CA"/>
    <property type="match status" value="1"/>
</dbReference>
<dbReference type="GO" id="GO:0007156">
    <property type="term" value="P:homophilic cell adhesion via plasma membrane adhesion molecules"/>
    <property type="evidence" value="ECO:0007669"/>
    <property type="project" value="InterPro"/>
</dbReference>
<accession>A0A7X3D2R0</accession>
<protein>
    <submittedName>
        <fullName evidence="12">PKD domain-containing protein</fullName>
    </submittedName>
</protein>
<keyword evidence="6" id="KW-1133">Transmembrane helix</keyword>
<dbReference type="GO" id="GO:0005509">
    <property type="term" value="F:calcium ion binding"/>
    <property type="evidence" value="ECO:0007669"/>
    <property type="project" value="InterPro"/>
</dbReference>
<evidence type="ECO:0000256" key="4">
    <source>
        <dbReference type="ARBA" id="ARBA00022729"/>
    </source>
</evidence>
<comment type="caution">
    <text evidence="12">The sequence shown here is derived from an EMBL/GenBank/DDBJ whole genome shotgun (WGS) entry which is preliminary data.</text>
</comment>
<dbReference type="InterPro" id="IPR032812">
    <property type="entry name" value="SbsA_Ig"/>
</dbReference>
<dbReference type="Pfam" id="PF18962">
    <property type="entry name" value="Por_Secre_tail"/>
    <property type="match status" value="1"/>
</dbReference>
<dbReference type="InterPro" id="IPR039155">
    <property type="entry name" value="MLEC"/>
</dbReference>
<feature type="domain" description="PKD" evidence="10">
    <location>
        <begin position="5251"/>
        <end position="5334"/>
    </location>
</feature>
<dbReference type="InterPro" id="IPR022409">
    <property type="entry name" value="PKD/Chitinase_dom"/>
</dbReference>
<dbReference type="SUPFAM" id="SSF50952">
    <property type="entry name" value="Soluble quinoprotein glucose dehydrogenase"/>
    <property type="match status" value="2"/>
</dbReference>
<evidence type="ECO:0000259" key="10">
    <source>
        <dbReference type="PROSITE" id="PS50093"/>
    </source>
</evidence>
<evidence type="ECO:0000313" key="12">
    <source>
        <dbReference type="EMBL" id="MUH36858.1"/>
    </source>
</evidence>
<dbReference type="CDD" id="cd11304">
    <property type="entry name" value="Cadherin_repeat"/>
    <property type="match status" value="1"/>
</dbReference>
<comment type="similarity">
    <text evidence="2">Belongs to the malectin family.</text>
</comment>
<dbReference type="PANTHER" id="PTHR13460:SF0">
    <property type="entry name" value="MALECTIN"/>
    <property type="match status" value="1"/>
</dbReference>
<evidence type="ECO:0000256" key="7">
    <source>
        <dbReference type="ARBA" id="ARBA00023136"/>
    </source>
</evidence>
<dbReference type="SMART" id="SM00736">
    <property type="entry name" value="CADG"/>
    <property type="match status" value="2"/>
</dbReference>
<dbReference type="Gene3D" id="2.60.120.260">
    <property type="entry name" value="Galactose-binding domain-like"/>
    <property type="match status" value="1"/>
</dbReference>
<evidence type="ECO:0000313" key="13">
    <source>
        <dbReference type="Proteomes" id="UP000540519"/>
    </source>
</evidence>
<dbReference type="Gene3D" id="2.60.120.430">
    <property type="entry name" value="Galactose-binding lectin"/>
    <property type="match status" value="7"/>
</dbReference>
<keyword evidence="4" id="KW-0732">Signal</keyword>
<dbReference type="SUPFAM" id="SSF49313">
    <property type="entry name" value="Cadherin-like"/>
    <property type="match status" value="2"/>
</dbReference>
<dbReference type="GO" id="GO:0016020">
    <property type="term" value="C:membrane"/>
    <property type="evidence" value="ECO:0007669"/>
    <property type="project" value="InterPro"/>
</dbReference>
<dbReference type="InterPro" id="IPR000601">
    <property type="entry name" value="PKD_dom"/>
</dbReference>
<feature type="domain" description="Cadherin" evidence="11">
    <location>
        <begin position="922"/>
        <end position="1021"/>
    </location>
</feature>
<dbReference type="InterPro" id="IPR002126">
    <property type="entry name" value="Cadherin-like_dom"/>
</dbReference>
<keyword evidence="13" id="KW-1185">Reference proteome</keyword>
<dbReference type="InterPro" id="IPR015919">
    <property type="entry name" value="Cadherin-like_sf"/>
</dbReference>
<dbReference type="Pfam" id="PF17963">
    <property type="entry name" value="Big_9"/>
    <property type="match status" value="1"/>
</dbReference>
<dbReference type="InterPro" id="IPR011041">
    <property type="entry name" value="Quinoprot_gluc/sorb_DH_b-prop"/>
</dbReference>
<evidence type="ECO:0000259" key="11">
    <source>
        <dbReference type="PROSITE" id="PS50268"/>
    </source>
</evidence>
<dbReference type="Pfam" id="PF00028">
    <property type="entry name" value="Cadherin"/>
    <property type="match status" value="1"/>
</dbReference>
<dbReference type="Gene3D" id="2.60.40.60">
    <property type="entry name" value="Cadherins"/>
    <property type="match status" value="1"/>
</dbReference>
<evidence type="ECO:0000256" key="9">
    <source>
        <dbReference type="ARBA" id="ARBA00023277"/>
    </source>
</evidence>
<dbReference type="EMBL" id="RCNR01000026">
    <property type="protein sequence ID" value="MUH36858.1"/>
    <property type="molecule type" value="Genomic_DNA"/>
</dbReference>
<keyword evidence="8" id="KW-0325">Glycoprotein</keyword>
<dbReference type="SUPFAM" id="SSF49785">
    <property type="entry name" value="Galactose-binding domain-like"/>
    <property type="match status" value="6"/>
</dbReference>
<dbReference type="Proteomes" id="UP000540519">
    <property type="component" value="Unassembled WGS sequence"/>
</dbReference>
<comment type="subcellular location">
    <subcellularLocation>
        <location evidence="1">Endoplasmic reticulum membrane</location>
        <topology evidence="1">Single-pass type I membrane protein</topology>
    </subcellularLocation>
</comment>
<dbReference type="InterPro" id="IPR026444">
    <property type="entry name" value="Secre_tail"/>
</dbReference>
<dbReference type="Gene3D" id="2.60.120.200">
    <property type="match status" value="4"/>
</dbReference>
<evidence type="ECO:0000256" key="6">
    <source>
        <dbReference type="ARBA" id="ARBA00022989"/>
    </source>
</evidence>
<dbReference type="Gene3D" id="2.120.10.30">
    <property type="entry name" value="TolB, C-terminal domain"/>
    <property type="match status" value="2"/>
</dbReference>
<evidence type="ECO:0000256" key="3">
    <source>
        <dbReference type="ARBA" id="ARBA00022692"/>
    </source>
</evidence>
<dbReference type="InterPro" id="IPR006644">
    <property type="entry name" value="Cadg"/>
</dbReference>
<keyword evidence="9" id="KW-0119">Carbohydrate metabolism</keyword>
<evidence type="ECO:0000256" key="5">
    <source>
        <dbReference type="ARBA" id="ARBA00022824"/>
    </source>
</evidence>
<dbReference type="SUPFAM" id="SSF49299">
    <property type="entry name" value="PKD domain"/>
    <property type="match status" value="6"/>
</dbReference>
<dbReference type="InterPro" id="IPR013783">
    <property type="entry name" value="Ig-like_fold"/>
</dbReference>
<dbReference type="RefSeq" id="WP_155600292.1">
    <property type="nucleotide sequence ID" value="NZ_RCNR01000026.1"/>
</dbReference>
<dbReference type="InterPro" id="IPR011042">
    <property type="entry name" value="6-blade_b-propeller_TolB-like"/>
</dbReference>
<gene>
    <name evidence="12" type="ORF">D9O36_13465</name>
</gene>
<dbReference type="InterPro" id="IPR035986">
    <property type="entry name" value="PKD_dom_sf"/>
</dbReference>
<dbReference type="InterPro" id="IPR021720">
    <property type="entry name" value="Malectin_dom"/>
</dbReference>